<comment type="similarity">
    <text evidence="1">Belongs to the nematode receptor-like protein sre family.</text>
</comment>
<protein>
    <recommendedName>
        <fullName evidence="5">G protein-coupled receptor</fullName>
    </recommendedName>
</protein>
<reference evidence="3 4" key="1">
    <citation type="submission" date="2023-08" db="EMBL/GenBank/DDBJ databases">
        <title>A Necator americanus chromosomal reference genome.</title>
        <authorList>
            <person name="Ilik V."/>
            <person name="Petrzelkova K.J."/>
            <person name="Pardy F."/>
            <person name="Fuh T."/>
            <person name="Niatou-Singa F.S."/>
            <person name="Gouil Q."/>
            <person name="Baker L."/>
            <person name="Ritchie M.E."/>
            <person name="Jex A.R."/>
            <person name="Gazzola D."/>
            <person name="Li H."/>
            <person name="Toshio Fujiwara R."/>
            <person name="Zhan B."/>
            <person name="Aroian R.V."/>
            <person name="Pafco B."/>
            <person name="Schwarz E.M."/>
        </authorList>
    </citation>
    <scope>NUCLEOTIDE SEQUENCE [LARGE SCALE GENOMIC DNA]</scope>
    <source>
        <strain evidence="3 4">Aroian</strain>
        <tissue evidence="3">Whole animal</tissue>
    </source>
</reference>
<feature type="transmembrane region" description="Helical" evidence="2">
    <location>
        <begin position="132"/>
        <end position="151"/>
    </location>
</feature>
<proteinExistence type="inferred from homology"/>
<dbReference type="InterPro" id="IPR052860">
    <property type="entry name" value="NRL-GPCR1"/>
</dbReference>
<comment type="caution">
    <text evidence="3">The sequence shown here is derived from an EMBL/GenBank/DDBJ whole genome shotgun (WGS) entry which is preliminary data.</text>
</comment>
<dbReference type="EMBL" id="JAVFWL010000002">
    <property type="protein sequence ID" value="KAK6733720.1"/>
    <property type="molecule type" value="Genomic_DNA"/>
</dbReference>
<accession>A0ABR1C6E9</accession>
<keyword evidence="2" id="KW-0472">Membrane</keyword>
<dbReference type="PANTHER" id="PTHR47521:SF18">
    <property type="entry name" value="G PROTEIN-COUPLED RECEPTOR-RELATED"/>
    <property type="match status" value="1"/>
</dbReference>
<sequence length="338" mass="38354">MRLANGENTNSTLLFAIYVTMKSIQNISIAIVFMLYSCLMVTLWKKQVYHSNLIVLLIVLPISSLIAISMSMAMDIFGVLNLLVSPLVDVIEFAMKSGLSGGAMNLPNFILERLAATLLVDKYEKWNEKLPFFSIALVLMEVAIVTFLVYLHTIGLVSHAEGVIGFGAICTLSILVFTILPFVSRRAYNVHLRKRSTISVRYQTAENVRAARLLTKLMVLYSCFFLVENTYYYVIIFVLKYEDITIQEILLSFFYILLALEVFASITVMSLSHPSLQKAMRLPTRSMGKVRPGKTRPHTALSAPPCLDVRALDGRQLVFTLEEERNIYFRAYTEMWNK</sequence>
<feature type="transmembrane region" description="Helical" evidence="2">
    <location>
        <begin position="163"/>
        <end position="183"/>
    </location>
</feature>
<feature type="transmembrane region" description="Helical" evidence="2">
    <location>
        <begin position="219"/>
        <end position="239"/>
    </location>
</feature>
<dbReference type="Proteomes" id="UP001303046">
    <property type="component" value="Unassembled WGS sequence"/>
</dbReference>
<keyword evidence="2" id="KW-0812">Transmembrane</keyword>
<evidence type="ECO:0008006" key="5">
    <source>
        <dbReference type="Google" id="ProtNLM"/>
    </source>
</evidence>
<dbReference type="Pfam" id="PF03125">
    <property type="entry name" value="Sre"/>
    <property type="match status" value="1"/>
</dbReference>
<evidence type="ECO:0000256" key="1">
    <source>
        <dbReference type="ARBA" id="ARBA00006803"/>
    </source>
</evidence>
<name>A0ABR1C6E9_NECAM</name>
<feature type="transmembrane region" description="Helical" evidence="2">
    <location>
        <begin position="48"/>
        <end position="70"/>
    </location>
</feature>
<feature type="transmembrane region" description="Helical" evidence="2">
    <location>
        <begin position="12"/>
        <end position="36"/>
    </location>
</feature>
<feature type="transmembrane region" description="Helical" evidence="2">
    <location>
        <begin position="251"/>
        <end position="271"/>
    </location>
</feature>
<keyword evidence="4" id="KW-1185">Reference proteome</keyword>
<evidence type="ECO:0000256" key="2">
    <source>
        <dbReference type="SAM" id="Phobius"/>
    </source>
</evidence>
<evidence type="ECO:0000313" key="4">
    <source>
        <dbReference type="Proteomes" id="UP001303046"/>
    </source>
</evidence>
<organism evidence="3 4">
    <name type="scientific">Necator americanus</name>
    <name type="common">Human hookworm</name>
    <dbReference type="NCBI Taxonomy" id="51031"/>
    <lineage>
        <taxon>Eukaryota</taxon>
        <taxon>Metazoa</taxon>
        <taxon>Ecdysozoa</taxon>
        <taxon>Nematoda</taxon>
        <taxon>Chromadorea</taxon>
        <taxon>Rhabditida</taxon>
        <taxon>Rhabditina</taxon>
        <taxon>Rhabditomorpha</taxon>
        <taxon>Strongyloidea</taxon>
        <taxon>Ancylostomatidae</taxon>
        <taxon>Bunostominae</taxon>
        <taxon>Necator</taxon>
    </lineage>
</organism>
<dbReference type="InterPro" id="IPR004151">
    <property type="entry name" value="7TM_GPCR_serpentine_rcpt_Sre"/>
</dbReference>
<gene>
    <name evidence="3" type="primary">Necator_chrII.g5258</name>
    <name evidence="3" type="ORF">RB195_017465</name>
</gene>
<dbReference type="PANTHER" id="PTHR47521">
    <property type="entry name" value="SERPENTINE RECEPTOR, CLASS E (EPSILON)-RELATED"/>
    <property type="match status" value="1"/>
</dbReference>
<evidence type="ECO:0000313" key="3">
    <source>
        <dbReference type="EMBL" id="KAK6733720.1"/>
    </source>
</evidence>
<keyword evidence="2" id="KW-1133">Transmembrane helix</keyword>